<evidence type="ECO:0000313" key="4">
    <source>
        <dbReference type="Proteomes" id="UP000231846"/>
    </source>
</evidence>
<reference evidence="2 5" key="3">
    <citation type="journal article" date="2019" name="Nat. Med.">
        <title>A library of human gut bacterial isolates paired with longitudinal multiomics data enables mechanistic microbiome research.</title>
        <authorList>
            <person name="Poyet M."/>
            <person name="Groussin M."/>
            <person name="Gibbons S.M."/>
            <person name="Avila-Pacheco J."/>
            <person name="Jiang X."/>
            <person name="Kearney S.M."/>
            <person name="Perrotta A.R."/>
            <person name="Berdy B."/>
            <person name="Zhao S."/>
            <person name="Lieberman T.D."/>
            <person name="Swanson P.K."/>
            <person name="Smith M."/>
            <person name="Roesemann S."/>
            <person name="Alexander J.E."/>
            <person name="Rich S.A."/>
            <person name="Livny J."/>
            <person name="Vlamakis H."/>
            <person name="Clish C."/>
            <person name="Bullock K."/>
            <person name="Deik A."/>
            <person name="Scott J."/>
            <person name="Pierce K.A."/>
            <person name="Xavier R.J."/>
            <person name="Alm E.J."/>
        </authorList>
    </citation>
    <scope>NUCLEOTIDE SEQUENCE [LARGE SCALE GENOMIC DNA]</scope>
    <source>
        <strain evidence="2 5">BIOML-A1</strain>
    </source>
</reference>
<organism evidence="3 4">
    <name type="scientific">Bacteroides fragilis</name>
    <dbReference type="NCBI Taxonomy" id="817"/>
    <lineage>
        <taxon>Bacteria</taxon>
        <taxon>Pseudomonadati</taxon>
        <taxon>Bacteroidota</taxon>
        <taxon>Bacteroidia</taxon>
        <taxon>Bacteroidales</taxon>
        <taxon>Bacteroidaceae</taxon>
        <taxon>Bacteroides</taxon>
    </lineage>
</organism>
<evidence type="ECO:0000256" key="1">
    <source>
        <dbReference type="SAM" id="Phobius"/>
    </source>
</evidence>
<reference evidence="3 4" key="1">
    <citation type="journal article" date="2017" name="MBio">
        <title>Gut Symbiont Bacteroides fragilis Secretes a Eukaryotic-Like Ubiquitin Protein That Mediates Intraspecies Antagonism.</title>
        <authorList>
            <person name="Chatzidaki-Livanis M."/>
            <person name="Coyne M.J."/>
            <person name="Roelofs K.G."/>
            <person name="Gentyala R.R."/>
            <person name="Caldwell J.M."/>
            <person name="Comstock L.E."/>
        </authorList>
    </citation>
    <scope>NUCLEOTIDE SEQUENCE [LARGE SCALE GENOMIC DNA]</scope>
    <source>
        <strain evidence="3 4">12905</strain>
    </source>
</reference>
<dbReference type="GeneID" id="60368334"/>
<protein>
    <submittedName>
        <fullName evidence="3">NVEALA protein</fullName>
    </submittedName>
</protein>
<name>A0A149N0H4_BACFG</name>
<evidence type="ECO:0000313" key="5">
    <source>
        <dbReference type="Proteomes" id="UP000429838"/>
    </source>
</evidence>
<dbReference type="EMBL" id="VWAQ01000002">
    <property type="protein sequence ID" value="KAA5209994.1"/>
    <property type="molecule type" value="Genomic_DNA"/>
</dbReference>
<sequence>MKKKVKAMIAFIAVIAVSFIGYNVYKVQSTELLSDIAMANVEALANTGEGGSSTTYCCGNYGDCMKVMLPNGTTTVIKGIRLNSPCIN</sequence>
<evidence type="ECO:0000313" key="2">
    <source>
        <dbReference type="EMBL" id="KAA5209994.1"/>
    </source>
</evidence>
<dbReference type="EMBL" id="PDCW01000019">
    <property type="protein sequence ID" value="PJY73986.1"/>
    <property type="molecule type" value="Genomic_DNA"/>
</dbReference>
<keyword evidence="1" id="KW-0472">Membrane</keyword>
<feature type="transmembrane region" description="Helical" evidence="1">
    <location>
        <begin position="7"/>
        <end position="25"/>
    </location>
</feature>
<dbReference type="AlphaFoldDB" id="A0A149N0H4"/>
<proteinExistence type="predicted"/>
<dbReference type="Proteomes" id="UP000231846">
    <property type="component" value="Unassembled WGS sequence"/>
</dbReference>
<dbReference type="InterPro" id="IPR025905">
    <property type="entry name" value="NVEALA"/>
</dbReference>
<dbReference type="Pfam" id="PF14055">
    <property type="entry name" value="NVEALA"/>
    <property type="match status" value="1"/>
</dbReference>
<dbReference type="Proteomes" id="UP000429838">
    <property type="component" value="Unassembled WGS sequence"/>
</dbReference>
<gene>
    <name evidence="3" type="ORF">CQW34_02803</name>
    <name evidence="2" type="ORF">F2Z25_03285</name>
</gene>
<keyword evidence="1" id="KW-0812">Transmembrane</keyword>
<accession>A0A149N0H4</accession>
<dbReference type="RefSeq" id="WP_010992030.1">
    <property type="nucleotide sequence ID" value="NZ_CBCSKQ010000001.1"/>
</dbReference>
<reference evidence="3" key="2">
    <citation type="submission" date="2017-10" db="EMBL/GenBank/DDBJ databases">
        <authorList>
            <person name="Banno H."/>
            <person name="Chua N.-H."/>
        </authorList>
    </citation>
    <scope>NUCLEOTIDE SEQUENCE</scope>
    <source>
        <strain evidence="3">12905</strain>
    </source>
</reference>
<comment type="caution">
    <text evidence="3">The sequence shown here is derived from an EMBL/GenBank/DDBJ whole genome shotgun (WGS) entry which is preliminary data.</text>
</comment>
<evidence type="ECO:0000313" key="3">
    <source>
        <dbReference type="EMBL" id="PJY73986.1"/>
    </source>
</evidence>
<keyword evidence="1" id="KW-1133">Transmembrane helix</keyword>